<feature type="region of interest" description="Disordered" evidence="1">
    <location>
        <begin position="142"/>
        <end position="161"/>
    </location>
</feature>
<dbReference type="WBParaSite" id="HDID_0000353901-mRNA-1">
    <property type="protein sequence ID" value="HDID_0000353901-mRNA-1"/>
    <property type="gene ID" value="HDID_0000353901"/>
</dbReference>
<reference evidence="2 3" key="2">
    <citation type="submission" date="2018-11" db="EMBL/GenBank/DDBJ databases">
        <authorList>
            <consortium name="Pathogen Informatics"/>
        </authorList>
    </citation>
    <scope>NUCLEOTIDE SEQUENCE [LARGE SCALE GENOMIC DNA]</scope>
</reference>
<dbReference type="STRING" id="6216.A0A0R3SFC9"/>
<reference evidence="4" key="1">
    <citation type="submission" date="2017-02" db="UniProtKB">
        <authorList>
            <consortium name="WormBaseParasite"/>
        </authorList>
    </citation>
    <scope>IDENTIFICATION</scope>
</reference>
<dbReference type="Proteomes" id="UP000274504">
    <property type="component" value="Unassembled WGS sequence"/>
</dbReference>
<evidence type="ECO:0000313" key="4">
    <source>
        <dbReference type="WBParaSite" id="HDID_0000353901-mRNA-1"/>
    </source>
</evidence>
<dbReference type="OrthoDB" id="10409757at2759"/>
<feature type="region of interest" description="Disordered" evidence="1">
    <location>
        <begin position="1"/>
        <end position="53"/>
    </location>
</feature>
<feature type="region of interest" description="Disordered" evidence="1">
    <location>
        <begin position="221"/>
        <end position="347"/>
    </location>
</feature>
<feature type="compositionally biased region" description="Low complexity" evidence="1">
    <location>
        <begin position="296"/>
        <end position="320"/>
    </location>
</feature>
<dbReference type="AlphaFoldDB" id="A0A0R3SFC9"/>
<evidence type="ECO:0000313" key="3">
    <source>
        <dbReference type="Proteomes" id="UP000274504"/>
    </source>
</evidence>
<feature type="compositionally biased region" description="Low complexity" evidence="1">
    <location>
        <begin position="229"/>
        <end position="261"/>
    </location>
</feature>
<feature type="region of interest" description="Disordered" evidence="1">
    <location>
        <begin position="167"/>
        <end position="206"/>
    </location>
</feature>
<sequence length="347" mass="38437">MEETYFGHTSRQSQFSKFVDEIPPGDLIEIPLSSDGENDIDESSNDNKHSPINIQSTFPSNSNSKSVIQDFFEPVYSPSLINRECNSTQYFQDSNRDDVDDDDLKFNEELANSIRHQCSLFSPSLVRAINSDIKEIKRSLNASKGGEKLHSGQNPSDERDKLVKCHRRGRDGDQRRSHNPSRSFYVNRGVGQTKAKMIKSNGNKKEEMTVRQWNFAAPSNAVYSTSSDSEGANSSNNSTATNSDAEASPRVSKSSPVSKISTLDQTHEEEKEGDDQWSLQRRPPCPPKYQSRRPLSAGSGSSAVNAGASNSHNNHTTSTSKSLRPQRTKKPQSNLELGFDSISGSLL</sequence>
<accession>A0A0R3SFC9</accession>
<evidence type="ECO:0000256" key="1">
    <source>
        <dbReference type="SAM" id="MobiDB-lite"/>
    </source>
</evidence>
<proteinExistence type="predicted"/>
<feature type="compositionally biased region" description="Polar residues" evidence="1">
    <location>
        <begin position="7"/>
        <end position="16"/>
    </location>
</feature>
<dbReference type="EMBL" id="UYSG01001097">
    <property type="protein sequence ID" value="VDL34652.1"/>
    <property type="molecule type" value="Genomic_DNA"/>
</dbReference>
<evidence type="ECO:0000313" key="2">
    <source>
        <dbReference type="EMBL" id="VDL34652.1"/>
    </source>
</evidence>
<organism evidence="4">
    <name type="scientific">Hymenolepis diminuta</name>
    <name type="common">Rat tapeworm</name>
    <dbReference type="NCBI Taxonomy" id="6216"/>
    <lineage>
        <taxon>Eukaryota</taxon>
        <taxon>Metazoa</taxon>
        <taxon>Spiralia</taxon>
        <taxon>Lophotrochozoa</taxon>
        <taxon>Platyhelminthes</taxon>
        <taxon>Cestoda</taxon>
        <taxon>Eucestoda</taxon>
        <taxon>Cyclophyllidea</taxon>
        <taxon>Hymenolepididae</taxon>
        <taxon>Hymenolepis</taxon>
    </lineage>
</organism>
<feature type="compositionally biased region" description="Basic and acidic residues" evidence="1">
    <location>
        <begin position="145"/>
        <end position="161"/>
    </location>
</feature>
<name>A0A0R3SFC9_HYMDI</name>
<protein>
    <submittedName>
        <fullName evidence="4">Ovule protein</fullName>
    </submittedName>
</protein>
<gene>
    <name evidence="2" type="ORF">HDID_LOCUS3537</name>
</gene>